<name>A0A6J4M9L9_9BACT</name>
<evidence type="ECO:0000256" key="1">
    <source>
        <dbReference type="ARBA" id="ARBA00004651"/>
    </source>
</evidence>
<dbReference type="AlphaFoldDB" id="A0A6J4M9L9"/>
<feature type="transmembrane region" description="Helical" evidence="9">
    <location>
        <begin position="121"/>
        <end position="148"/>
    </location>
</feature>
<evidence type="ECO:0000256" key="2">
    <source>
        <dbReference type="ARBA" id="ARBA00008220"/>
    </source>
</evidence>
<dbReference type="PANTHER" id="PTHR42770">
    <property type="entry name" value="AMINO ACID TRANSPORTER-RELATED"/>
    <property type="match status" value="1"/>
</dbReference>
<keyword evidence="7 9" id="KW-0472">Membrane</keyword>
<dbReference type="InterPro" id="IPR050367">
    <property type="entry name" value="APC_superfamily"/>
</dbReference>
<keyword evidence="6 9" id="KW-1133">Transmembrane helix</keyword>
<sequence>MTEPVQQSERALVRALGPLALAASIVNVTIGGGIFRLPAGVAAQLGAAAPLAYLVCAVAMGLIVLCFAEAGSRVALTGGPYAYVEVAFGPFVGFMAGVLLWLLGTLAVAAVSTIFADAVGALVPALAGGAARAAVLGLTLLVLSLVNVRGVRQGTRLNTVATVAKLLPLLLLVVAGAFAVRPENLRIDAAPTAGALAGTSILLIFAFSGIESALVPSGEVREPARTVPRAIFVAMVAVTLLYVALQLVVQGVLGAEIGAPAASGAPLAEAAGRVLGPWGRTLLLVGATVSMFGYVSGMTLAVPRALFAFARDGFLPAALAAVHARFRTPHVAILVQSAVVFALAVSGGFERLAILANLSALLLYLACCAASWELRRRNVQTGGGVPFRVPAAGLVPALAIGVIVWLLTSIGAADWAAVGGALVVAAAVYLLTRGRRAAHLRDLPTLP</sequence>
<reference evidence="10" key="1">
    <citation type="submission" date="2020-02" db="EMBL/GenBank/DDBJ databases">
        <authorList>
            <person name="Meier V. D."/>
        </authorList>
    </citation>
    <scope>NUCLEOTIDE SEQUENCE</scope>
    <source>
        <strain evidence="10">AVDCRST_MAG40</strain>
    </source>
</reference>
<evidence type="ECO:0000256" key="7">
    <source>
        <dbReference type="ARBA" id="ARBA00023136"/>
    </source>
</evidence>
<evidence type="ECO:0000256" key="4">
    <source>
        <dbReference type="ARBA" id="ARBA00022475"/>
    </source>
</evidence>
<feature type="transmembrane region" description="Helical" evidence="9">
    <location>
        <begin position="160"/>
        <end position="180"/>
    </location>
</feature>
<gene>
    <name evidence="10" type="ORF">AVDCRST_MAG40-2999</name>
</gene>
<feature type="transmembrane region" description="Helical" evidence="9">
    <location>
        <begin position="227"/>
        <end position="245"/>
    </location>
</feature>
<comment type="subcellular location">
    <subcellularLocation>
        <location evidence="1">Cell membrane</location>
        <topology evidence="1">Multi-pass membrane protein</topology>
    </subcellularLocation>
</comment>
<evidence type="ECO:0000256" key="6">
    <source>
        <dbReference type="ARBA" id="ARBA00022989"/>
    </source>
</evidence>
<evidence type="ECO:0000256" key="5">
    <source>
        <dbReference type="ARBA" id="ARBA00022692"/>
    </source>
</evidence>
<comment type="similarity">
    <text evidence="2">Belongs to the amino acid-polyamine-organocation (APC) superfamily. Basic amino acid/polyamine antiporter (APA) (TC 2.A.3.2) family.</text>
</comment>
<evidence type="ECO:0000256" key="3">
    <source>
        <dbReference type="ARBA" id="ARBA00021069"/>
    </source>
</evidence>
<comment type="function">
    <text evidence="8">Major component of the acid-resistance (AR) system allowing enteric pathogens to survive the acidic environment in the stomach. Exchanges extracellular arginine for its intracellular decarboxylation product agmatine (Agm) thereby expelling intracellular protons. Probably undergoes several conformational states in order to translocate the substrate across the membrane; keeps the substrate accessible to only 1 side of the membrane at a time by opening and closing 3 membrane-internal gates.</text>
</comment>
<evidence type="ECO:0000256" key="9">
    <source>
        <dbReference type="SAM" id="Phobius"/>
    </source>
</evidence>
<dbReference type="PIRSF" id="PIRSF006060">
    <property type="entry name" value="AA_transporter"/>
    <property type="match status" value="1"/>
</dbReference>
<feature type="transmembrane region" description="Helical" evidence="9">
    <location>
        <begin position="413"/>
        <end position="431"/>
    </location>
</feature>
<evidence type="ECO:0000256" key="8">
    <source>
        <dbReference type="ARBA" id="ARBA00045636"/>
    </source>
</evidence>
<feature type="transmembrane region" description="Helical" evidence="9">
    <location>
        <begin position="355"/>
        <end position="374"/>
    </location>
</feature>
<keyword evidence="4" id="KW-1003">Cell membrane</keyword>
<dbReference type="Pfam" id="PF13520">
    <property type="entry name" value="AA_permease_2"/>
    <property type="match status" value="1"/>
</dbReference>
<proteinExistence type="inferred from homology"/>
<protein>
    <recommendedName>
        <fullName evidence="3">Arginine/agmatine antiporter</fullName>
    </recommendedName>
</protein>
<feature type="transmembrane region" description="Helical" evidence="9">
    <location>
        <begin position="331"/>
        <end position="349"/>
    </location>
</feature>
<feature type="transmembrane region" description="Helical" evidence="9">
    <location>
        <begin position="192"/>
        <end position="215"/>
    </location>
</feature>
<dbReference type="InterPro" id="IPR002293">
    <property type="entry name" value="AA/rel_permease1"/>
</dbReference>
<feature type="transmembrane region" description="Helical" evidence="9">
    <location>
        <begin position="386"/>
        <end position="407"/>
    </location>
</feature>
<feature type="transmembrane region" description="Helical" evidence="9">
    <location>
        <begin position="47"/>
        <end position="70"/>
    </location>
</feature>
<accession>A0A6J4M9L9</accession>
<dbReference type="GO" id="GO:0022857">
    <property type="term" value="F:transmembrane transporter activity"/>
    <property type="evidence" value="ECO:0007669"/>
    <property type="project" value="InterPro"/>
</dbReference>
<feature type="transmembrane region" description="Helical" evidence="9">
    <location>
        <begin position="282"/>
        <end position="310"/>
    </location>
</feature>
<organism evidence="10">
    <name type="scientific">uncultured Gemmatimonadaceae bacterium</name>
    <dbReference type="NCBI Taxonomy" id="246130"/>
    <lineage>
        <taxon>Bacteria</taxon>
        <taxon>Pseudomonadati</taxon>
        <taxon>Gemmatimonadota</taxon>
        <taxon>Gemmatimonadia</taxon>
        <taxon>Gemmatimonadales</taxon>
        <taxon>Gemmatimonadaceae</taxon>
        <taxon>environmental samples</taxon>
    </lineage>
</organism>
<dbReference type="GO" id="GO:0005886">
    <property type="term" value="C:plasma membrane"/>
    <property type="evidence" value="ECO:0007669"/>
    <property type="project" value="UniProtKB-SubCell"/>
</dbReference>
<dbReference type="PANTHER" id="PTHR42770:SF18">
    <property type="entry name" value="ARGININE_AGMATINE ANTIPORTER"/>
    <property type="match status" value="1"/>
</dbReference>
<evidence type="ECO:0000313" key="10">
    <source>
        <dbReference type="EMBL" id="CAA9352893.1"/>
    </source>
</evidence>
<dbReference type="EMBL" id="CADCTX010000821">
    <property type="protein sequence ID" value="CAA9352893.1"/>
    <property type="molecule type" value="Genomic_DNA"/>
</dbReference>
<keyword evidence="5 9" id="KW-0812">Transmembrane</keyword>
<dbReference type="Gene3D" id="1.20.1740.10">
    <property type="entry name" value="Amino acid/polyamine transporter I"/>
    <property type="match status" value="1"/>
</dbReference>
<feature type="transmembrane region" description="Helical" evidence="9">
    <location>
        <begin position="82"/>
        <end position="115"/>
    </location>
</feature>
<feature type="transmembrane region" description="Helical" evidence="9">
    <location>
        <begin position="12"/>
        <end position="35"/>
    </location>
</feature>